<dbReference type="Pfam" id="PF04375">
    <property type="entry name" value="HemX"/>
    <property type="match status" value="1"/>
</dbReference>
<keyword evidence="3" id="KW-1185">Reference proteome</keyword>
<dbReference type="AlphaFoldDB" id="M1L1Z2"/>
<evidence type="ECO:0000256" key="1">
    <source>
        <dbReference type="SAM" id="Coils"/>
    </source>
</evidence>
<sequence>MLFVSAILFFGYKYINYLSSFENKVLQRLELIESRNKIVNTNLNKLSNDYNNIEQRYSSIFKMMSSSEKDFIINDIDNLLNIANQCLLVTRDVNRSIILLERALFCLNSFSSDARSVLLRDSICKNIENLQNIKVIDNHRYLDYIDRLYEFCHGYETAHADIKSSSLSYGNISNIEINDVDTNIAYNQVKNFYNIFIQNLCKFHRYVFQGFSKLITIDKVNDGLLSDNHFLIYMLQQQLCTARFALVTFQPDLWDSSVKFIQDIFNNYFDKEDYSVRDYIKLSSLLNGAVFDKNMFDISDSLSYMKDFRSVISEENIN</sequence>
<evidence type="ECO:0000313" key="3">
    <source>
        <dbReference type="Proteomes" id="UP000011547"/>
    </source>
</evidence>
<organism evidence="2 3">
    <name type="scientific">Candidatus Kinetoplastidibacterium desouzai TCC079E</name>
    <dbReference type="NCBI Taxonomy" id="1208919"/>
    <lineage>
        <taxon>Bacteria</taxon>
        <taxon>Pseudomonadati</taxon>
        <taxon>Pseudomonadota</taxon>
        <taxon>Betaproteobacteria</taxon>
        <taxon>Candidatus Kinetoplastidibacterium</taxon>
    </lineage>
</organism>
<dbReference type="eggNOG" id="COG2959">
    <property type="taxonomic scope" value="Bacteria"/>
</dbReference>
<dbReference type="GO" id="GO:0004851">
    <property type="term" value="F:uroporphyrin-III C-methyltransferase activity"/>
    <property type="evidence" value="ECO:0007669"/>
    <property type="project" value="UniProtKB-EC"/>
</dbReference>
<dbReference type="InterPro" id="IPR007470">
    <property type="entry name" value="HemX"/>
</dbReference>
<dbReference type="PATRIC" id="fig|1208919.3.peg.206"/>
<name>M1L1Z2_9PROT</name>
<dbReference type="GO" id="GO:0032259">
    <property type="term" value="P:methylation"/>
    <property type="evidence" value="ECO:0007669"/>
    <property type="project" value="UniProtKB-KW"/>
</dbReference>
<proteinExistence type="predicted"/>
<accession>M1L1Z2</accession>
<keyword evidence="2" id="KW-0808">Transferase</keyword>
<keyword evidence="2" id="KW-0489">Methyltransferase</keyword>
<gene>
    <name evidence="2" type="ORF">CDSE_0448</name>
</gene>
<reference evidence="2 3" key="1">
    <citation type="journal article" date="2013" name="Genome Biol. Evol.">
        <title>Genome evolution and phylogenomic analysis of candidatus kinetoplastibacterium, the betaproteobacterial endosymbionts of strigomonas and angomonas.</title>
        <authorList>
            <person name="Alves J.M."/>
            <person name="Serrano M.G."/>
            <person name="Maia da Silva F."/>
            <person name="Voegtly L.J."/>
            <person name="Matveyev A.V."/>
            <person name="Teixeira M.M."/>
            <person name="Camargo E.P."/>
            <person name="Buck G.A."/>
        </authorList>
    </citation>
    <scope>NUCLEOTIDE SEQUENCE [LARGE SCALE GENOMIC DNA]</scope>
    <source>
        <strain evidence="2 3">TCC079E</strain>
    </source>
</reference>
<dbReference type="HOGENOM" id="CLU_873425_0_0_4"/>
<dbReference type="PANTHER" id="PTHR38043:SF1">
    <property type="entry name" value="PROTEIN HEMX"/>
    <property type="match status" value="1"/>
</dbReference>
<dbReference type="PANTHER" id="PTHR38043">
    <property type="entry name" value="PROTEIN HEMX"/>
    <property type="match status" value="1"/>
</dbReference>
<evidence type="ECO:0000313" key="2">
    <source>
        <dbReference type="EMBL" id="AGF46768.1"/>
    </source>
</evidence>
<dbReference type="STRING" id="1208919.CDSE_0448"/>
<dbReference type="Proteomes" id="UP000011547">
    <property type="component" value="Chromosome"/>
</dbReference>
<dbReference type="EC" id="2.1.1.107" evidence="2"/>
<protein>
    <submittedName>
        <fullName evidence="2">Uroporphyrin-III C-methyltransferase</fullName>
        <ecNumber evidence="2">2.1.1.107</ecNumber>
    </submittedName>
</protein>
<dbReference type="EMBL" id="CP003803">
    <property type="protein sequence ID" value="AGF46768.1"/>
    <property type="molecule type" value="Genomic_DNA"/>
</dbReference>
<dbReference type="KEGG" id="kde:CDSE_0448"/>
<keyword evidence="1" id="KW-0175">Coiled coil</keyword>
<feature type="coiled-coil region" evidence="1">
    <location>
        <begin position="29"/>
        <end position="56"/>
    </location>
</feature>